<dbReference type="AlphaFoldDB" id="A0A812MBQ8"/>
<accession>A0A812MBQ8</accession>
<dbReference type="EMBL" id="CAJNDS010001502">
    <property type="protein sequence ID" value="CAE7262364.1"/>
    <property type="molecule type" value="Genomic_DNA"/>
</dbReference>
<comment type="caution">
    <text evidence="3">The sequence shown here is derived from an EMBL/GenBank/DDBJ whole genome shotgun (WGS) entry which is preliminary data.</text>
</comment>
<evidence type="ECO:0000256" key="2">
    <source>
        <dbReference type="SAM" id="SignalP"/>
    </source>
</evidence>
<reference evidence="3" key="1">
    <citation type="submission" date="2021-02" db="EMBL/GenBank/DDBJ databases">
        <authorList>
            <person name="Dougan E. K."/>
            <person name="Rhodes N."/>
            <person name="Thang M."/>
            <person name="Chan C."/>
        </authorList>
    </citation>
    <scope>NUCLEOTIDE SEQUENCE</scope>
</reference>
<gene>
    <name evidence="3" type="ORF">SNAT2548_LOCUS13758</name>
</gene>
<keyword evidence="4" id="KW-1185">Reference proteome</keyword>
<evidence type="ECO:0000313" key="3">
    <source>
        <dbReference type="EMBL" id="CAE7262364.1"/>
    </source>
</evidence>
<evidence type="ECO:0000256" key="1">
    <source>
        <dbReference type="SAM" id="MobiDB-lite"/>
    </source>
</evidence>
<sequence>MVFFFFAWAVQLHSVALCAQVRVSPRQEAHGISRGMVHTRRFLVPFHIGTPPGSLRASCQMSEKDREGWAKLLQGGGSCVQSSSFERCGPRGTLGVSKPEGGGMSSVSEALAEPPSFATPFPRLPPARPQDPG</sequence>
<name>A0A812MBQ8_9DINO</name>
<feature type="compositionally biased region" description="Pro residues" evidence="1">
    <location>
        <begin position="122"/>
        <end position="133"/>
    </location>
</feature>
<evidence type="ECO:0008006" key="5">
    <source>
        <dbReference type="Google" id="ProtNLM"/>
    </source>
</evidence>
<evidence type="ECO:0000313" key="4">
    <source>
        <dbReference type="Proteomes" id="UP000604046"/>
    </source>
</evidence>
<dbReference type="Proteomes" id="UP000604046">
    <property type="component" value="Unassembled WGS sequence"/>
</dbReference>
<feature type="signal peptide" evidence="2">
    <location>
        <begin position="1"/>
        <end position="18"/>
    </location>
</feature>
<proteinExistence type="predicted"/>
<keyword evidence="2" id="KW-0732">Signal</keyword>
<feature type="region of interest" description="Disordered" evidence="1">
    <location>
        <begin position="90"/>
        <end position="133"/>
    </location>
</feature>
<feature type="chain" id="PRO_5032739514" description="Secreted protein" evidence="2">
    <location>
        <begin position="19"/>
        <end position="133"/>
    </location>
</feature>
<protein>
    <recommendedName>
        <fullName evidence="5">Secreted protein</fullName>
    </recommendedName>
</protein>
<organism evidence="3 4">
    <name type="scientific">Symbiodinium natans</name>
    <dbReference type="NCBI Taxonomy" id="878477"/>
    <lineage>
        <taxon>Eukaryota</taxon>
        <taxon>Sar</taxon>
        <taxon>Alveolata</taxon>
        <taxon>Dinophyceae</taxon>
        <taxon>Suessiales</taxon>
        <taxon>Symbiodiniaceae</taxon>
        <taxon>Symbiodinium</taxon>
    </lineage>
</organism>